<dbReference type="InParanoid" id="A0A1Q3B101"/>
<dbReference type="STRING" id="3775.A0A1Q3B101"/>
<organism evidence="5 6">
    <name type="scientific">Cephalotus follicularis</name>
    <name type="common">Albany pitcher plant</name>
    <dbReference type="NCBI Taxonomy" id="3775"/>
    <lineage>
        <taxon>Eukaryota</taxon>
        <taxon>Viridiplantae</taxon>
        <taxon>Streptophyta</taxon>
        <taxon>Embryophyta</taxon>
        <taxon>Tracheophyta</taxon>
        <taxon>Spermatophyta</taxon>
        <taxon>Magnoliopsida</taxon>
        <taxon>eudicotyledons</taxon>
        <taxon>Gunneridae</taxon>
        <taxon>Pentapetalae</taxon>
        <taxon>rosids</taxon>
        <taxon>fabids</taxon>
        <taxon>Oxalidales</taxon>
        <taxon>Cephalotaceae</taxon>
        <taxon>Cephalotus</taxon>
    </lineage>
</organism>
<feature type="repeat" description="PPR" evidence="3">
    <location>
        <begin position="21"/>
        <end position="55"/>
    </location>
</feature>
<keyword evidence="6" id="KW-1185">Reference proteome</keyword>
<dbReference type="Gene3D" id="1.25.40.10">
    <property type="entry name" value="Tetratricopeptide repeat domain"/>
    <property type="match status" value="4"/>
</dbReference>
<name>A0A1Q3B101_CEPFO</name>
<feature type="repeat" description="PPR" evidence="3">
    <location>
        <begin position="255"/>
        <end position="289"/>
    </location>
</feature>
<evidence type="ECO:0000256" key="3">
    <source>
        <dbReference type="PROSITE-ProRule" id="PRU00708"/>
    </source>
</evidence>
<dbReference type="Pfam" id="PF13041">
    <property type="entry name" value="PPR_2"/>
    <property type="match status" value="2"/>
</dbReference>
<comment type="similarity">
    <text evidence="1">Belongs to the PPR family. PCMP-H subfamily.</text>
</comment>
<dbReference type="InterPro" id="IPR046960">
    <property type="entry name" value="PPR_At4g14850-like_plant"/>
</dbReference>
<feature type="domain" description="DYW" evidence="4">
    <location>
        <begin position="469"/>
        <end position="552"/>
    </location>
</feature>
<dbReference type="OrthoDB" id="185373at2759"/>
<dbReference type="FunCoup" id="A0A1Q3B101">
    <property type="interactions" value="1"/>
</dbReference>
<dbReference type="GO" id="GO:0003723">
    <property type="term" value="F:RNA binding"/>
    <property type="evidence" value="ECO:0007669"/>
    <property type="project" value="InterPro"/>
</dbReference>
<gene>
    <name evidence="5" type="ORF">CFOL_v3_05112</name>
</gene>
<feature type="repeat" description="PPR" evidence="3">
    <location>
        <begin position="224"/>
        <end position="254"/>
    </location>
</feature>
<dbReference type="GO" id="GO:0008270">
    <property type="term" value="F:zinc ion binding"/>
    <property type="evidence" value="ECO:0007669"/>
    <property type="project" value="InterPro"/>
</dbReference>
<evidence type="ECO:0000313" key="5">
    <source>
        <dbReference type="EMBL" id="GAV61585.1"/>
    </source>
</evidence>
<evidence type="ECO:0000256" key="2">
    <source>
        <dbReference type="ARBA" id="ARBA00022737"/>
    </source>
</evidence>
<dbReference type="Proteomes" id="UP000187406">
    <property type="component" value="Unassembled WGS sequence"/>
</dbReference>
<dbReference type="PROSITE" id="PS51375">
    <property type="entry name" value="PPR"/>
    <property type="match status" value="5"/>
</dbReference>
<dbReference type="InterPro" id="IPR046848">
    <property type="entry name" value="E_motif"/>
</dbReference>
<dbReference type="GO" id="GO:0009451">
    <property type="term" value="P:RNA modification"/>
    <property type="evidence" value="ECO:0007669"/>
    <property type="project" value="InterPro"/>
</dbReference>
<sequence>YIQFGSLQFAYNSFDQIKLKNLYSWNTIISGYSKNKCHHNVLSLYKRMQTEGHGVDTFNLVFVIKASVGLSVLRNGKLVHCLAVKCGLDYDPYVAPALVEMYSELGSLDCARKVFEGVSERSSVLWGVMIKDMYMNCGLLDFAAKLFGETDNKDVVMWSSMIAGFAKNGRAWEAMSLFRLMLRELITPNSVTLAGILLACSSVGFLKLGKSVHGYMVRNKIDLDVINYTSFLDMYAKCGCLETARRVFNEMPEKNVVSWSAMINAFGIHGLFSEAFAFFDKMRSENQLPNSVTFVSVLSACSHSGRIDEGWRYFYSMNRDYGIVPVEEHYACIIDLLGRAGKIDEALSFIRNMPIKPGASAWGALLGACRIHKRVELAEELAKELLLLETDQSGSYVLLSNIYADVSMWDMVKNTRMTIAKKGLCKSVGFTSIEIQKKLYLFSSEDRLAYKNTEIECIWNSLRGMTEIGCVPDLNFVLHDVDDEMKPDILWGHSERLAIAFGLLNTKEKTLKVKKNLRVCGDCHMASKFISLVTGRVIIMRDIKRFRHIEDGV</sequence>
<dbReference type="PANTHER" id="PTHR47926">
    <property type="entry name" value="PENTATRICOPEPTIDE REPEAT-CONTAINING PROTEIN"/>
    <property type="match status" value="1"/>
</dbReference>
<dbReference type="Pfam" id="PF01535">
    <property type="entry name" value="PPR"/>
    <property type="match status" value="2"/>
</dbReference>
<reference evidence="6" key="1">
    <citation type="submission" date="2016-04" db="EMBL/GenBank/DDBJ databases">
        <title>Cephalotus genome sequencing.</title>
        <authorList>
            <person name="Fukushima K."/>
            <person name="Hasebe M."/>
            <person name="Fang X."/>
        </authorList>
    </citation>
    <scope>NUCLEOTIDE SEQUENCE [LARGE SCALE GENOMIC DNA]</scope>
    <source>
        <strain evidence="6">cv. St1</strain>
    </source>
</reference>
<protein>
    <submittedName>
        <fullName evidence="5">PPR domain-containing protein/PPR_2 domain-containing protein/DYW_deaminase domain-containing protein</fullName>
    </submittedName>
</protein>
<dbReference type="Pfam" id="PF20431">
    <property type="entry name" value="E_motif"/>
    <property type="match status" value="1"/>
</dbReference>
<comment type="caution">
    <text evidence="5">The sequence shown here is derived from an EMBL/GenBank/DDBJ whole genome shotgun (WGS) entry which is preliminary data.</text>
</comment>
<evidence type="ECO:0000313" key="6">
    <source>
        <dbReference type="Proteomes" id="UP000187406"/>
    </source>
</evidence>
<dbReference type="FunFam" id="1.25.40.10:FF:000090">
    <property type="entry name" value="Pentatricopeptide repeat-containing protein, chloroplastic"/>
    <property type="match status" value="1"/>
</dbReference>
<dbReference type="Pfam" id="PF14432">
    <property type="entry name" value="DYW_deaminase"/>
    <property type="match status" value="1"/>
</dbReference>
<dbReference type="PANTHER" id="PTHR47926:SF344">
    <property type="entry name" value="OS07G0636900 PROTEIN"/>
    <property type="match status" value="1"/>
</dbReference>
<dbReference type="EMBL" id="BDDD01000212">
    <property type="protein sequence ID" value="GAV61585.1"/>
    <property type="molecule type" value="Genomic_DNA"/>
</dbReference>
<evidence type="ECO:0000256" key="1">
    <source>
        <dbReference type="ARBA" id="ARBA00006643"/>
    </source>
</evidence>
<feature type="repeat" description="PPR" evidence="3">
    <location>
        <begin position="290"/>
        <end position="325"/>
    </location>
</feature>
<dbReference type="AlphaFoldDB" id="A0A1Q3B101"/>
<dbReference type="InterPro" id="IPR032867">
    <property type="entry name" value="DYW_dom"/>
</dbReference>
<accession>A0A1Q3B101</accession>
<feature type="non-terminal residue" evidence="5">
    <location>
        <position position="1"/>
    </location>
</feature>
<dbReference type="NCBIfam" id="TIGR00756">
    <property type="entry name" value="PPR"/>
    <property type="match status" value="5"/>
</dbReference>
<keyword evidence="2" id="KW-0677">Repeat</keyword>
<proteinExistence type="inferred from homology"/>
<evidence type="ECO:0000259" key="4">
    <source>
        <dbReference type="Pfam" id="PF14432"/>
    </source>
</evidence>
<feature type="repeat" description="PPR" evidence="3">
    <location>
        <begin position="154"/>
        <end position="188"/>
    </location>
</feature>
<dbReference type="InterPro" id="IPR002885">
    <property type="entry name" value="PPR_rpt"/>
</dbReference>
<dbReference type="InterPro" id="IPR011990">
    <property type="entry name" value="TPR-like_helical_dom_sf"/>
</dbReference>